<dbReference type="InterPro" id="IPR010835">
    <property type="entry name" value="DUF1439"/>
</dbReference>
<proteinExistence type="predicted"/>
<gene>
    <name evidence="2" type="ORF">KDN34_16090</name>
</gene>
<reference evidence="2 3" key="1">
    <citation type="submission" date="2021-04" db="EMBL/GenBank/DDBJ databases">
        <title>Novel species identification of genus Shewanella.</title>
        <authorList>
            <person name="Liu G."/>
        </authorList>
    </citation>
    <scope>NUCLEOTIDE SEQUENCE [LARGE SCALE GENOMIC DNA]</scope>
    <source>
        <strain evidence="2 3">FJAT-54481</strain>
    </source>
</reference>
<keyword evidence="1" id="KW-0732">Signal</keyword>
<feature type="signal peptide" evidence="1">
    <location>
        <begin position="1"/>
        <end position="21"/>
    </location>
</feature>
<name>A0ABX7YSH8_9GAMM</name>
<accession>A0ABX7YSH8</accession>
<evidence type="ECO:0000256" key="1">
    <source>
        <dbReference type="SAM" id="SignalP"/>
    </source>
</evidence>
<dbReference type="RefSeq" id="WP_212594710.1">
    <property type="nucleotide sequence ID" value="NZ_CP073587.1"/>
</dbReference>
<evidence type="ECO:0000313" key="3">
    <source>
        <dbReference type="Proteomes" id="UP000679575"/>
    </source>
</evidence>
<sequence length="176" mass="19420">MKFIFLLLAMLYLGGCVSQYSISEQQVTNYLNDKLAKQHQAKDSSALSMGFRSVTVTLGSKPGVMAVTAAAEIKVATPILPLRADLQAEFEAKPVYDKSSHSIFLRDLQLVQFKATPAKLQKLLGNVSPQLVDLARTLLENQPVYELNTHNSVQAKLAEMTRAIKVEPGKLVLEFE</sequence>
<keyword evidence="3" id="KW-1185">Reference proteome</keyword>
<dbReference type="Gene3D" id="3.15.10.40">
    <property type="entry name" value="Uncharacterised protein PF07273, DUF1439"/>
    <property type="match status" value="1"/>
</dbReference>
<evidence type="ECO:0000313" key="2">
    <source>
        <dbReference type="EMBL" id="QUN05682.1"/>
    </source>
</evidence>
<dbReference type="Proteomes" id="UP000679575">
    <property type="component" value="Chromosome"/>
</dbReference>
<protein>
    <submittedName>
        <fullName evidence="2">DUF1439 domain-containing protein</fullName>
    </submittedName>
</protein>
<feature type="chain" id="PRO_5046680539" evidence="1">
    <location>
        <begin position="22"/>
        <end position="176"/>
    </location>
</feature>
<organism evidence="2 3">
    <name type="scientific">Shewanella yunxiaonensis</name>
    <dbReference type="NCBI Taxonomy" id="2829809"/>
    <lineage>
        <taxon>Bacteria</taxon>
        <taxon>Pseudomonadati</taxon>
        <taxon>Pseudomonadota</taxon>
        <taxon>Gammaproteobacteria</taxon>
        <taxon>Alteromonadales</taxon>
        <taxon>Shewanellaceae</taxon>
        <taxon>Shewanella</taxon>
    </lineage>
</organism>
<dbReference type="Pfam" id="PF07273">
    <property type="entry name" value="DUF1439"/>
    <property type="match status" value="1"/>
</dbReference>
<dbReference type="EMBL" id="CP073587">
    <property type="protein sequence ID" value="QUN05682.1"/>
    <property type="molecule type" value="Genomic_DNA"/>
</dbReference>